<reference evidence="2 3" key="1">
    <citation type="submission" date="2018-08" db="EMBL/GenBank/DDBJ databases">
        <title>Recombination of ecologically and evolutionarily significant loci maintains genetic cohesion in the Pseudomonas syringae species complex.</title>
        <authorList>
            <person name="Dillon M."/>
            <person name="Thakur S."/>
            <person name="Almeida R.N.D."/>
            <person name="Weir B.S."/>
            <person name="Guttman D.S."/>
        </authorList>
    </citation>
    <scope>NUCLEOTIDE SEQUENCE [LARGE SCALE GENOMIC DNA]</scope>
    <source>
        <strain evidence="2 3">ICMP 3263</strain>
    </source>
</reference>
<name>A0A3M6CL95_9PSED</name>
<feature type="region of interest" description="Disordered" evidence="1">
    <location>
        <begin position="36"/>
        <end position="66"/>
    </location>
</feature>
<accession>A0A3M6CL95</accession>
<evidence type="ECO:0000313" key="2">
    <source>
        <dbReference type="EMBL" id="RMV44493.1"/>
    </source>
</evidence>
<sequence length="66" mass="7527">MASVPWRFLAAVIQGDKSPWITANPYLTDPERIISRTSIPNPHTQDYTHAQHHPFGSDEPKRLYLG</sequence>
<feature type="compositionally biased region" description="Polar residues" evidence="1">
    <location>
        <begin position="36"/>
        <end position="48"/>
    </location>
</feature>
<dbReference type="AlphaFoldDB" id="A0A3M6CL95"/>
<dbReference type="EMBL" id="RBUT01000156">
    <property type="protein sequence ID" value="RMV44493.1"/>
    <property type="molecule type" value="Genomic_DNA"/>
</dbReference>
<comment type="caution">
    <text evidence="2">The sequence shown here is derived from an EMBL/GenBank/DDBJ whole genome shotgun (WGS) entry which is preliminary data.</text>
</comment>
<dbReference type="Proteomes" id="UP000279173">
    <property type="component" value="Unassembled WGS sequence"/>
</dbReference>
<gene>
    <name evidence="2" type="ORF">ALP10_200192</name>
</gene>
<evidence type="ECO:0000256" key="1">
    <source>
        <dbReference type="SAM" id="MobiDB-lite"/>
    </source>
</evidence>
<protein>
    <submittedName>
        <fullName evidence="2">Uncharacterized protein</fullName>
    </submittedName>
</protein>
<proteinExistence type="predicted"/>
<feature type="compositionally biased region" description="Basic and acidic residues" evidence="1">
    <location>
        <begin position="55"/>
        <end position="66"/>
    </location>
</feature>
<evidence type="ECO:0000313" key="3">
    <source>
        <dbReference type="Proteomes" id="UP000279173"/>
    </source>
</evidence>
<organism evidence="2 3">
    <name type="scientific">Pseudomonas syringae pv. helianthi</name>
    <dbReference type="NCBI Taxonomy" id="251654"/>
    <lineage>
        <taxon>Bacteria</taxon>
        <taxon>Pseudomonadati</taxon>
        <taxon>Pseudomonadota</taxon>
        <taxon>Gammaproteobacteria</taxon>
        <taxon>Pseudomonadales</taxon>
        <taxon>Pseudomonadaceae</taxon>
        <taxon>Pseudomonas</taxon>
    </lineage>
</organism>